<dbReference type="GO" id="GO:1990904">
    <property type="term" value="C:ribonucleoprotein complex"/>
    <property type="evidence" value="ECO:0007669"/>
    <property type="project" value="UniProtKB-KW"/>
</dbReference>
<evidence type="ECO:0000259" key="9">
    <source>
        <dbReference type="PROSITE" id="PS00651"/>
    </source>
</evidence>
<keyword evidence="11" id="KW-1185">Reference proteome</keyword>
<dbReference type="RefSeq" id="WP_185801460.1">
    <property type="nucleotide sequence ID" value="NZ_JACJVJ010000002.1"/>
</dbReference>
<dbReference type="AlphaFoldDB" id="A0A842HZA2"/>
<evidence type="ECO:0000256" key="4">
    <source>
        <dbReference type="ARBA" id="ARBA00022980"/>
    </source>
</evidence>
<dbReference type="InterPro" id="IPR020069">
    <property type="entry name" value="Ribosomal_bL9_C"/>
</dbReference>
<feature type="compositionally biased region" description="Acidic residues" evidence="8">
    <location>
        <begin position="185"/>
        <end position="196"/>
    </location>
</feature>
<dbReference type="InterPro" id="IPR000244">
    <property type="entry name" value="Ribosomal_bL9"/>
</dbReference>
<keyword evidence="3 7" id="KW-0694">RNA-binding</keyword>
<protein>
    <recommendedName>
        <fullName evidence="6 7">Large ribosomal subunit protein bL9</fullName>
    </recommendedName>
</protein>
<dbReference type="Gene3D" id="3.40.5.10">
    <property type="entry name" value="Ribosomal protein L9, N-terminal domain"/>
    <property type="match status" value="1"/>
</dbReference>
<dbReference type="GO" id="GO:0006412">
    <property type="term" value="P:translation"/>
    <property type="evidence" value="ECO:0007669"/>
    <property type="project" value="UniProtKB-UniRule"/>
</dbReference>
<feature type="compositionally biased region" description="Acidic residues" evidence="8">
    <location>
        <begin position="207"/>
        <end position="226"/>
    </location>
</feature>
<accession>A0A842HZA2</accession>
<dbReference type="SUPFAM" id="SSF55658">
    <property type="entry name" value="L9 N-domain-like"/>
    <property type="match status" value="1"/>
</dbReference>
<dbReference type="Pfam" id="PF03948">
    <property type="entry name" value="Ribosomal_L9_C"/>
    <property type="match status" value="1"/>
</dbReference>
<reference evidence="10 11" key="1">
    <citation type="submission" date="2020-08" db="EMBL/GenBank/DDBJ databases">
        <title>Draft genome sequence of Parasphingopyxis sp. GrpM-11.</title>
        <authorList>
            <person name="Oh J."/>
            <person name="Roh D.-H."/>
        </authorList>
    </citation>
    <scope>NUCLEOTIDE SEQUENCE [LARGE SCALE GENOMIC DNA]</scope>
    <source>
        <strain evidence="10 11">GrpM-11</strain>
    </source>
</reference>
<evidence type="ECO:0000256" key="1">
    <source>
        <dbReference type="ARBA" id="ARBA00010605"/>
    </source>
</evidence>
<dbReference type="SUPFAM" id="SSF55653">
    <property type="entry name" value="Ribosomal protein L9 C-domain"/>
    <property type="match status" value="1"/>
</dbReference>
<name>A0A842HZA2_9SPHN</name>
<dbReference type="InterPro" id="IPR036791">
    <property type="entry name" value="Ribosomal_bL9_C_sf"/>
</dbReference>
<evidence type="ECO:0000256" key="3">
    <source>
        <dbReference type="ARBA" id="ARBA00022884"/>
    </source>
</evidence>
<dbReference type="Pfam" id="PF01281">
    <property type="entry name" value="Ribosomal_L9_N"/>
    <property type="match status" value="1"/>
</dbReference>
<evidence type="ECO:0000313" key="10">
    <source>
        <dbReference type="EMBL" id="MBC2778185.1"/>
    </source>
</evidence>
<dbReference type="PROSITE" id="PS00651">
    <property type="entry name" value="RIBOSOMAL_L9"/>
    <property type="match status" value="1"/>
</dbReference>
<dbReference type="InterPro" id="IPR020594">
    <property type="entry name" value="Ribosomal_bL9_bac/chp"/>
</dbReference>
<evidence type="ECO:0000256" key="8">
    <source>
        <dbReference type="SAM" id="MobiDB-lite"/>
    </source>
</evidence>
<dbReference type="InterPro" id="IPR036935">
    <property type="entry name" value="Ribosomal_bL9_N_sf"/>
</dbReference>
<gene>
    <name evidence="7 10" type="primary">rplI</name>
    <name evidence="10" type="ORF">H6P80_11210</name>
</gene>
<organism evidence="10 11">
    <name type="scientific">Parasphingopyxis marina</name>
    <dbReference type="NCBI Taxonomy" id="2761622"/>
    <lineage>
        <taxon>Bacteria</taxon>
        <taxon>Pseudomonadati</taxon>
        <taxon>Pseudomonadota</taxon>
        <taxon>Alphaproteobacteria</taxon>
        <taxon>Sphingomonadales</taxon>
        <taxon>Sphingomonadaceae</taxon>
        <taxon>Parasphingopyxis</taxon>
    </lineage>
</organism>
<dbReference type="GO" id="GO:0019843">
    <property type="term" value="F:rRNA binding"/>
    <property type="evidence" value="ECO:0007669"/>
    <property type="project" value="UniProtKB-UniRule"/>
</dbReference>
<dbReference type="PANTHER" id="PTHR21368">
    <property type="entry name" value="50S RIBOSOMAL PROTEIN L9"/>
    <property type="match status" value="1"/>
</dbReference>
<evidence type="ECO:0000256" key="5">
    <source>
        <dbReference type="ARBA" id="ARBA00023274"/>
    </source>
</evidence>
<evidence type="ECO:0000256" key="7">
    <source>
        <dbReference type="HAMAP-Rule" id="MF_00503"/>
    </source>
</evidence>
<feature type="compositionally biased region" description="Acidic residues" evidence="8">
    <location>
        <begin position="238"/>
        <end position="251"/>
    </location>
</feature>
<keyword evidence="2 7" id="KW-0699">rRNA-binding</keyword>
<comment type="similarity">
    <text evidence="1 7">Belongs to the bacterial ribosomal protein bL9 family.</text>
</comment>
<dbReference type="Proteomes" id="UP000564378">
    <property type="component" value="Unassembled WGS sequence"/>
</dbReference>
<dbReference type="GO" id="GO:0003735">
    <property type="term" value="F:structural constituent of ribosome"/>
    <property type="evidence" value="ECO:0007669"/>
    <property type="project" value="InterPro"/>
</dbReference>
<keyword evidence="4 7" id="KW-0689">Ribosomal protein</keyword>
<proteinExistence type="inferred from homology"/>
<sequence length="251" mass="26875">MEIILLERVGNLGKIGDIVTVKDGFARNFLLPNKKALRANDANKAVFEANREQLEKDNEERRAAAEKEGSKLEGMTIELIRQASNTGQLYGSVSVRDIVLALGEKGETVTKQQVVLERPIKAIGMYDIAVNLHAEVDVTVKVNVARSPEEAEKQAQGIDIIAEMFEQAQADIVEDFNPDAEPGEIAAIEDEEEDTPEPVPAPQAADAESEDGADEAPAEDAEEAAPAEEAAAKAADETPAEDGEAGGEEKA</sequence>
<dbReference type="InterPro" id="IPR020070">
    <property type="entry name" value="Ribosomal_bL9_N"/>
</dbReference>
<dbReference type="Gene3D" id="3.10.430.100">
    <property type="entry name" value="Ribosomal protein L9, C-terminal domain"/>
    <property type="match status" value="1"/>
</dbReference>
<evidence type="ECO:0000256" key="6">
    <source>
        <dbReference type="ARBA" id="ARBA00035292"/>
    </source>
</evidence>
<keyword evidence="5 7" id="KW-0687">Ribonucleoprotein</keyword>
<dbReference type="GO" id="GO:0005840">
    <property type="term" value="C:ribosome"/>
    <property type="evidence" value="ECO:0007669"/>
    <property type="project" value="UniProtKB-KW"/>
</dbReference>
<evidence type="ECO:0000256" key="2">
    <source>
        <dbReference type="ARBA" id="ARBA00022730"/>
    </source>
</evidence>
<feature type="region of interest" description="Disordered" evidence="8">
    <location>
        <begin position="185"/>
        <end position="251"/>
    </location>
</feature>
<comment type="caution">
    <text evidence="10">The sequence shown here is derived from an EMBL/GenBank/DDBJ whole genome shotgun (WGS) entry which is preliminary data.</text>
</comment>
<dbReference type="EMBL" id="JACJVJ010000002">
    <property type="protein sequence ID" value="MBC2778185.1"/>
    <property type="molecule type" value="Genomic_DNA"/>
</dbReference>
<dbReference type="InterPro" id="IPR009027">
    <property type="entry name" value="Ribosomal_bL9/RNase_H1_N"/>
</dbReference>
<comment type="function">
    <text evidence="7">Binds to the 23S rRNA.</text>
</comment>
<evidence type="ECO:0000313" key="11">
    <source>
        <dbReference type="Proteomes" id="UP000564378"/>
    </source>
</evidence>
<dbReference type="HAMAP" id="MF_00503">
    <property type="entry name" value="Ribosomal_bL9"/>
    <property type="match status" value="1"/>
</dbReference>
<feature type="domain" description="Ribosomal protein L9" evidence="9">
    <location>
        <begin position="13"/>
        <end position="40"/>
    </location>
</feature>
<dbReference type="NCBIfam" id="TIGR00158">
    <property type="entry name" value="L9"/>
    <property type="match status" value="1"/>
</dbReference>